<keyword evidence="1" id="KW-0962">Peroxisome biogenesis</keyword>
<evidence type="ECO:0000256" key="4">
    <source>
        <dbReference type="ARBA" id="ARBA00046271"/>
    </source>
</evidence>
<dbReference type="InterPro" id="IPR008733">
    <property type="entry name" value="PEX11"/>
</dbReference>
<dbReference type="Pfam" id="PF05648">
    <property type="entry name" value="PEX11"/>
    <property type="match status" value="1"/>
</dbReference>
<dbReference type="AlphaFoldDB" id="A0A6B2EDV1"/>
<protein>
    <submittedName>
        <fullName evidence="5">Putative peroxisomal bioproteinsis protein peroxin</fullName>
    </submittedName>
</protein>
<evidence type="ECO:0000313" key="5">
    <source>
        <dbReference type="EMBL" id="NBJ61107.1"/>
    </source>
</evidence>
<evidence type="ECO:0000256" key="2">
    <source>
        <dbReference type="ARBA" id="ARBA00023136"/>
    </source>
</evidence>
<accession>A0A6B2EDV1</accession>
<dbReference type="EMBL" id="GIFK01003404">
    <property type="protein sequence ID" value="NBJ61107.1"/>
    <property type="molecule type" value="Transcribed_RNA"/>
</dbReference>
<dbReference type="GO" id="GO:0005778">
    <property type="term" value="C:peroxisomal membrane"/>
    <property type="evidence" value="ECO:0007669"/>
    <property type="project" value="UniProtKB-SubCell"/>
</dbReference>
<keyword evidence="2" id="KW-0472">Membrane</keyword>
<sequence>MDTIIRLNSQTAGRDKSARLIQYLCKTLWDSLQANDANSQLIDQLRTFELSLGTFRKTLRLGKCVDTFYSSLSSLHHSDAVVRITLTLSKLASSMFLFCDHVIWFARTGFVKSIDVEKWNRLANKYWLFATVMNLVRDFYEIKRLLRLQPPRKSTGCLGETLSRPVDSLKVICGHKAVMWDSVKNLCDIFLPLNGLGFTKLSPRTIGLLGLVSSVAGLVALVEPTAKLSPA</sequence>
<dbReference type="GO" id="GO:0016559">
    <property type="term" value="P:peroxisome fission"/>
    <property type="evidence" value="ECO:0007669"/>
    <property type="project" value="InterPro"/>
</dbReference>
<name>A0A6B2EDV1_9DIPT</name>
<dbReference type="PANTHER" id="PTHR12652">
    <property type="entry name" value="PEROXISOMAL BIOGENESIS FACTOR 11"/>
    <property type="match status" value="1"/>
</dbReference>
<keyword evidence="3" id="KW-0576">Peroxisome</keyword>
<comment type="subcellular location">
    <subcellularLocation>
        <location evidence="4">Peroxisome membrane</location>
    </subcellularLocation>
</comment>
<dbReference type="PANTHER" id="PTHR12652:SF50">
    <property type="entry name" value="PEROXIN 11"/>
    <property type="match status" value="1"/>
</dbReference>
<organism evidence="5">
    <name type="scientific">Phlebotomus kandelakii</name>
    <dbReference type="NCBI Taxonomy" id="1109342"/>
    <lineage>
        <taxon>Eukaryota</taxon>
        <taxon>Metazoa</taxon>
        <taxon>Ecdysozoa</taxon>
        <taxon>Arthropoda</taxon>
        <taxon>Hexapoda</taxon>
        <taxon>Insecta</taxon>
        <taxon>Pterygota</taxon>
        <taxon>Neoptera</taxon>
        <taxon>Endopterygota</taxon>
        <taxon>Diptera</taxon>
        <taxon>Nematocera</taxon>
        <taxon>Psychodoidea</taxon>
        <taxon>Psychodidae</taxon>
        <taxon>Phlebotomus</taxon>
        <taxon>Larroussius</taxon>
    </lineage>
</organism>
<reference evidence="5" key="1">
    <citation type="submission" date="2019-10" db="EMBL/GenBank/DDBJ databases">
        <title>Short sand fly seasons in Tbilisi, Georgia, hinder development of host immunity to saliva of the visceral leishmaniasis vector Phlebotomus kandelakii.</title>
        <authorList>
            <person name="Oliveira F."/>
            <person name="Giorgobiani E."/>
            <person name="Guimaraes-Costa A.B."/>
            <person name="Abdeladhim M."/>
            <person name="Oristian J."/>
            <person name="Tskhvaradze L."/>
            <person name="Tsertsvadze N."/>
            <person name="Zakalashvili M."/>
            <person name="Valenzuela J.G."/>
            <person name="Kamhawi S."/>
        </authorList>
    </citation>
    <scope>NUCLEOTIDE SEQUENCE</scope>
    <source>
        <strain evidence="5">Wild-capture in Tbilisi</strain>
        <tissue evidence="5">Salivary glands</tissue>
    </source>
</reference>
<evidence type="ECO:0000256" key="3">
    <source>
        <dbReference type="ARBA" id="ARBA00023140"/>
    </source>
</evidence>
<evidence type="ECO:0000256" key="1">
    <source>
        <dbReference type="ARBA" id="ARBA00022593"/>
    </source>
</evidence>
<proteinExistence type="predicted"/>